<dbReference type="Proteomes" id="UP000499080">
    <property type="component" value="Unassembled WGS sequence"/>
</dbReference>
<keyword evidence="2" id="KW-1185">Reference proteome</keyword>
<dbReference type="AlphaFoldDB" id="A0A4Y2LKU8"/>
<dbReference type="EMBL" id="BGPR01005944">
    <property type="protein sequence ID" value="GBN14750.1"/>
    <property type="molecule type" value="Genomic_DNA"/>
</dbReference>
<protein>
    <submittedName>
        <fullName evidence="1">Uncharacterized protein</fullName>
    </submittedName>
</protein>
<name>A0A4Y2LKU8_ARAVE</name>
<dbReference type="OrthoDB" id="8191996at2759"/>
<organism evidence="1 2">
    <name type="scientific">Araneus ventricosus</name>
    <name type="common">Orbweaver spider</name>
    <name type="synonym">Epeira ventricosa</name>
    <dbReference type="NCBI Taxonomy" id="182803"/>
    <lineage>
        <taxon>Eukaryota</taxon>
        <taxon>Metazoa</taxon>
        <taxon>Ecdysozoa</taxon>
        <taxon>Arthropoda</taxon>
        <taxon>Chelicerata</taxon>
        <taxon>Arachnida</taxon>
        <taxon>Araneae</taxon>
        <taxon>Araneomorphae</taxon>
        <taxon>Entelegynae</taxon>
        <taxon>Araneoidea</taxon>
        <taxon>Araneidae</taxon>
        <taxon>Araneus</taxon>
    </lineage>
</organism>
<gene>
    <name evidence="1" type="ORF">AVEN_168241_1</name>
</gene>
<sequence length="140" mass="16159">MFKTIDRPANCKIRAKSHYQVSECEKCSPFEIYRQKSEGQSGPSSIRLPFVFSSQEICCQQFTSADEIKINVQNWFRSQAAEFYEAGESSSKNVMKTEDNEIEADSSMQTKSFLLQKEIFDIPVSCHTAQRFELLSWCEK</sequence>
<comment type="caution">
    <text evidence="1">The sequence shown here is derived from an EMBL/GenBank/DDBJ whole genome shotgun (WGS) entry which is preliminary data.</text>
</comment>
<evidence type="ECO:0000313" key="2">
    <source>
        <dbReference type="Proteomes" id="UP000499080"/>
    </source>
</evidence>
<proteinExistence type="predicted"/>
<accession>A0A4Y2LKU8</accession>
<reference evidence="1 2" key="1">
    <citation type="journal article" date="2019" name="Sci. Rep.">
        <title>Orb-weaving spider Araneus ventricosus genome elucidates the spidroin gene catalogue.</title>
        <authorList>
            <person name="Kono N."/>
            <person name="Nakamura H."/>
            <person name="Ohtoshi R."/>
            <person name="Moran D.A.P."/>
            <person name="Shinohara A."/>
            <person name="Yoshida Y."/>
            <person name="Fujiwara M."/>
            <person name="Mori M."/>
            <person name="Tomita M."/>
            <person name="Arakawa K."/>
        </authorList>
    </citation>
    <scope>NUCLEOTIDE SEQUENCE [LARGE SCALE GENOMIC DNA]</scope>
</reference>
<evidence type="ECO:0000313" key="1">
    <source>
        <dbReference type="EMBL" id="GBN14750.1"/>
    </source>
</evidence>